<dbReference type="GO" id="GO:0016034">
    <property type="term" value="F:maleylacetoacetate isomerase activity"/>
    <property type="evidence" value="ECO:0007669"/>
    <property type="project" value="TreeGrafter"/>
</dbReference>
<comment type="caution">
    <text evidence="2">The sequence shown here is derived from an EMBL/GenBank/DDBJ whole genome shotgun (WGS) entry which is preliminary data.</text>
</comment>
<organism evidence="2 3">
    <name type="scientific">Acrasis kona</name>
    <dbReference type="NCBI Taxonomy" id="1008807"/>
    <lineage>
        <taxon>Eukaryota</taxon>
        <taxon>Discoba</taxon>
        <taxon>Heterolobosea</taxon>
        <taxon>Tetramitia</taxon>
        <taxon>Eutetramitia</taxon>
        <taxon>Acrasidae</taxon>
        <taxon>Acrasis</taxon>
    </lineage>
</organism>
<dbReference type="GO" id="GO:0005739">
    <property type="term" value="C:mitochondrion"/>
    <property type="evidence" value="ECO:0007669"/>
    <property type="project" value="TreeGrafter"/>
</dbReference>
<reference evidence="2 3" key="1">
    <citation type="submission" date="2024-03" db="EMBL/GenBank/DDBJ databases">
        <title>The Acrasis kona genome and developmental transcriptomes reveal deep origins of eukaryotic multicellular pathways.</title>
        <authorList>
            <person name="Sheikh S."/>
            <person name="Fu C.-J."/>
            <person name="Brown M.W."/>
            <person name="Baldauf S.L."/>
        </authorList>
    </citation>
    <scope>NUCLEOTIDE SEQUENCE [LARGE SCALE GENOMIC DNA]</scope>
    <source>
        <strain evidence="2 3">ATCC MYA-3509</strain>
    </source>
</reference>
<dbReference type="SUPFAM" id="SSF52833">
    <property type="entry name" value="Thioredoxin-like"/>
    <property type="match status" value="1"/>
</dbReference>
<dbReference type="PANTHER" id="PTHR42673">
    <property type="entry name" value="MALEYLACETOACETATE ISOMERASE"/>
    <property type="match status" value="1"/>
</dbReference>
<dbReference type="GO" id="GO:0006749">
    <property type="term" value="P:glutathione metabolic process"/>
    <property type="evidence" value="ECO:0007669"/>
    <property type="project" value="TreeGrafter"/>
</dbReference>
<dbReference type="Gene3D" id="3.40.30.10">
    <property type="entry name" value="Glutaredoxin"/>
    <property type="match status" value="1"/>
</dbReference>
<accession>A0AAW2ZM89</accession>
<dbReference type="Pfam" id="PF13417">
    <property type="entry name" value="GST_N_3"/>
    <property type="match status" value="1"/>
</dbReference>
<evidence type="ECO:0000313" key="3">
    <source>
        <dbReference type="Proteomes" id="UP001431209"/>
    </source>
</evidence>
<feature type="domain" description="GST N-terminal" evidence="1">
    <location>
        <begin position="4"/>
        <end position="85"/>
    </location>
</feature>
<dbReference type="GO" id="GO:0006559">
    <property type="term" value="P:L-phenylalanine catabolic process"/>
    <property type="evidence" value="ECO:0007669"/>
    <property type="project" value="TreeGrafter"/>
</dbReference>
<sequence length="200" mass="23340">MVVTLFRPNEKKFSQVGWRVRLMLEEKNIRFETRLIVLSQKEHKEEDIVRLNPRGELPILQDEYYALHEEASMVQYIEENYPEPPLMPQREDRKNRAEVLVIFHESIGVFANNCRNVISFLSNEDTPSTSSAQNAFKEKVKECKMIVSIELSRWEKLLVSHGEQFLTGKEISVVDCGLDLVSKSYQSKIMLVEISDNFED</sequence>
<dbReference type="InterPro" id="IPR036249">
    <property type="entry name" value="Thioredoxin-like_sf"/>
</dbReference>
<dbReference type="Gene3D" id="1.20.1050.10">
    <property type="match status" value="1"/>
</dbReference>
<proteinExistence type="predicted"/>
<dbReference type="AlphaFoldDB" id="A0AAW2ZM89"/>
<evidence type="ECO:0000259" key="1">
    <source>
        <dbReference type="PROSITE" id="PS50404"/>
    </source>
</evidence>
<dbReference type="PANTHER" id="PTHR42673:SF4">
    <property type="entry name" value="MALEYLACETOACETATE ISOMERASE"/>
    <property type="match status" value="1"/>
</dbReference>
<protein>
    <submittedName>
        <fullName evidence="2">Glutathione S-transferase</fullName>
    </submittedName>
</protein>
<dbReference type="InterPro" id="IPR004045">
    <property type="entry name" value="Glutathione_S-Trfase_N"/>
</dbReference>
<gene>
    <name evidence="2" type="ORF">AKO1_003028</name>
</gene>
<keyword evidence="3" id="KW-1185">Reference proteome</keyword>
<dbReference type="Proteomes" id="UP001431209">
    <property type="component" value="Unassembled WGS sequence"/>
</dbReference>
<dbReference type="SFLD" id="SFLDS00019">
    <property type="entry name" value="Glutathione_Transferase_(cytos"/>
    <property type="match status" value="1"/>
</dbReference>
<dbReference type="GO" id="GO:0004364">
    <property type="term" value="F:glutathione transferase activity"/>
    <property type="evidence" value="ECO:0007669"/>
    <property type="project" value="TreeGrafter"/>
</dbReference>
<dbReference type="InterPro" id="IPR040079">
    <property type="entry name" value="Glutathione_S-Trfase"/>
</dbReference>
<evidence type="ECO:0000313" key="2">
    <source>
        <dbReference type="EMBL" id="KAL0490524.1"/>
    </source>
</evidence>
<dbReference type="InterPro" id="IPR036282">
    <property type="entry name" value="Glutathione-S-Trfase_C_sf"/>
</dbReference>
<dbReference type="EMBL" id="JAOPGA020001692">
    <property type="protein sequence ID" value="KAL0490524.1"/>
    <property type="molecule type" value="Genomic_DNA"/>
</dbReference>
<dbReference type="PROSITE" id="PS50404">
    <property type="entry name" value="GST_NTER"/>
    <property type="match status" value="1"/>
</dbReference>
<name>A0AAW2ZM89_9EUKA</name>
<dbReference type="SUPFAM" id="SSF47616">
    <property type="entry name" value="GST C-terminal domain-like"/>
    <property type="match status" value="1"/>
</dbReference>